<evidence type="ECO:0000256" key="8">
    <source>
        <dbReference type="ARBA" id="ARBA00023180"/>
    </source>
</evidence>
<evidence type="ECO:0000313" key="12">
    <source>
        <dbReference type="Proteomes" id="UP000695022"/>
    </source>
</evidence>
<dbReference type="CDD" id="cd00637">
    <property type="entry name" value="7tm_classA_rhodopsin-like"/>
    <property type="match status" value="1"/>
</dbReference>
<accession>A0ABM1ED05</accession>
<evidence type="ECO:0000256" key="4">
    <source>
        <dbReference type="ARBA" id="ARBA00022989"/>
    </source>
</evidence>
<evidence type="ECO:0000256" key="3">
    <source>
        <dbReference type="ARBA" id="ARBA00022692"/>
    </source>
</evidence>
<gene>
    <name evidence="13" type="primary">LOC106811065</name>
</gene>
<dbReference type="PANTHER" id="PTHR24246:SF27">
    <property type="entry name" value="ADENOSINE RECEPTOR, ISOFORM A"/>
    <property type="match status" value="1"/>
</dbReference>
<evidence type="ECO:0000256" key="9">
    <source>
        <dbReference type="ARBA" id="ARBA00023224"/>
    </source>
</evidence>
<keyword evidence="6 10" id="KW-0472">Membrane</keyword>
<dbReference type="InterPro" id="IPR017452">
    <property type="entry name" value="GPCR_Rhodpsn_7TM"/>
</dbReference>
<protein>
    <submittedName>
        <fullName evidence="13">Octopamine receptor 1-like</fullName>
    </submittedName>
</protein>
<dbReference type="Pfam" id="PF00001">
    <property type="entry name" value="7tm_1"/>
    <property type="match status" value="1"/>
</dbReference>
<feature type="transmembrane region" description="Helical" evidence="10">
    <location>
        <begin position="213"/>
        <end position="234"/>
    </location>
</feature>
<evidence type="ECO:0000256" key="2">
    <source>
        <dbReference type="ARBA" id="ARBA00022475"/>
    </source>
</evidence>
<evidence type="ECO:0000313" key="13">
    <source>
        <dbReference type="RefSeq" id="XP_014670076.1"/>
    </source>
</evidence>
<feature type="domain" description="G-protein coupled receptors family 1 profile" evidence="11">
    <location>
        <begin position="65"/>
        <end position="324"/>
    </location>
</feature>
<dbReference type="Proteomes" id="UP000695022">
    <property type="component" value="Unplaced"/>
</dbReference>
<evidence type="ECO:0000256" key="7">
    <source>
        <dbReference type="ARBA" id="ARBA00023170"/>
    </source>
</evidence>
<keyword evidence="8" id="KW-0325">Glycoprotein</keyword>
<evidence type="ECO:0000256" key="6">
    <source>
        <dbReference type="ARBA" id="ARBA00023136"/>
    </source>
</evidence>
<feature type="transmembrane region" description="Helical" evidence="10">
    <location>
        <begin position="167"/>
        <end position="193"/>
    </location>
</feature>
<feature type="transmembrane region" description="Helical" evidence="10">
    <location>
        <begin position="302"/>
        <end position="326"/>
    </location>
</feature>
<evidence type="ECO:0000256" key="10">
    <source>
        <dbReference type="SAM" id="Phobius"/>
    </source>
</evidence>
<dbReference type="PRINTS" id="PR00237">
    <property type="entry name" value="GPCRRHODOPSN"/>
</dbReference>
<reference evidence="13" key="1">
    <citation type="submission" date="2025-08" db="UniProtKB">
        <authorList>
            <consortium name="RefSeq"/>
        </authorList>
    </citation>
    <scope>IDENTIFICATION</scope>
</reference>
<keyword evidence="3 10" id="KW-0812">Transmembrane</keyword>
<organism evidence="12 13">
    <name type="scientific">Priapulus caudatus</name>
    <name type="common">Priapulid worm</name>
    <dbReference type="NCBI Taxonomy" id="37621"/>
    <lineage>
        <taxon>Eukaryota</taxon>
        <taxon>Metazoa</taxon>
        <taxon>Ecdysozoa</taxon>
        <taxon>Scalidophora</taxon>
        <taxon>Priapulida</taxon>
        <taxon>Priapulimorpha</taxon>
        <taxon>Priapulimorphida</taxon>
        <taxon>Priapulidae</taxon>
        <taxon>Priapulus</taxon>
    </lineage>
</organism>
<evidence type="ECO:0000259" key="11">
    <source>
        <dbReference type="PROSITE" id="PS50262"/>
    </source>
</evidence>
<comment type="subcellular location">
    <subcellularLocation>
        <location evidence="1">Cell membrane</location>
        <topology evidence="1">Multi-pass membrane protein</topology>
    </subcellularLocation>
</comment>
<keyword evidence="7" id="KW-0675">Receptor</keyword>
<dbReference type="InterPro" id="IPR000276">
    <property type="entry name" value="GPCR_Rhodpsn"/>
</dbReference>
<dbReference type="PANTHER" id="PTHR24246">
    <property type="entry name" value="OLFACTORY RECEPTOR AND ADENOSINE RECEPTOR"/>
    <property type="match status" value="1"/>
</dbReference>
<keyword evidence="2" id="KW-1003">Cell membrane</keyword>
<name>A0ABM1ED05_PRICU</name>
<dbReference type="PROSITE" id="PS50262">
    <property type="entry name" value="G_PROTEIN_RECEP_F1_2"/>
    <property type="match status" value="1"/>
</dbReference>
<feature type="transmembrane region" description="Helical" evidence="10">
    <location>
        <begin position="119"/>
        <end position="146"/>
    </location>
</feature>
<evidence type="ECO:0000256" key="1">
    <source>
        <dbReference type="ARBA" id="ARBA00004651"/>
    </source>
</evidence>
<dbReference type="SUPFAM" id="SSF81321">
    <property type="entry name" value="Family A G protein-coupled receptor-like"/>
    <property type="match status" value="1"/>
</dbReference>
<feature type="transmembrane region" description="Helical" evidence="10">
    <location>
        <begin position="85"/>
        <end position="107"/>
    </location>
</feature>
<keyword evidence="12" id="KW-1185">Reference proteome</keyword>
<keyword evidence="4 10" id="KW-1133">Transmembrane helix</keyword>
<dbReference type="RefSeq" id="XP_014670076.1">
    <property type="nucleotide sequence ID" value="XM_014814590.1"/>
</dbReference>
<keyword evidence="9" id="KW-0807">Transducer</keyword>
<dbReference type="SMART" id="SM01381">
    <property type="entry name" value="7TM_GPCR_Srsx"/>
    <property type="match status" value="1"/>
</dbReference>
<sequence length="350" mass="38867">MDNLEATTLTLTAQATAAAAGNATTAAVITARDNSSDVSDFGPGSIADVMHTAVICVLIVCIVLSNALVIASVRLYAPLQTTCNRFVVSLAAADITVALGVVVMLIFDATGLQVKEGSYRHYVCFFRVGAPIVTTAVSIFNCLGIAVDRYIAVMYPLRYNSMMTMSLATKLTSGIWVYAILLYTIPAVFVGNFDVICFFEAFMNKYHILALELHYIVVLVIMLALYTAVMRASWRQARLIRRDEQSFQQQTTSDHVDHVRRVMRTVKVFALVIGIMFVCVTPAYTFYTWLAFKGETSGQPQYTIIAVCSDILLFCNSTMNPVIYAFKYREFKAAFRKLLRFGKYQNTGVY</sequence>
<dbReference type="GeneID" id="106811065"/>
<dbReference type="Gene3D" id="1.20.1070.10">
    <property type="entry name" value="Rhodopsin 7-helix transmembrane proteins"/>
    <property type="match status" value="1"/>
</dbReference>
<feature type="transmembrane region" description="Helical" evidence="10">
    <location>
        <begin position="49"/>
        <end position="73"/>
    </location>
</feature>
<proteinExistence type="predicted"/>
<feature type="transmembrane region" description="Helical" evidence="10">
    <location>
        <begin position="268"/>
        <end position="290"/>
    </location>
</feature>
<keyword evidence="5" id="KW-0297">G-protein coupled receptor</keyword>
<evidence type="ECO:0000256" key="5">
    <source>
        <dbReference type="ARBA" id="ARBA00023040"/>
    </source>
</evidence>